<accession>A0ABW2X6L9</accession>
<dbReference type="EMBL" id="JBHTGL010000008">
    <property type="protein sequence ID" value="MFD0629455.1"/>
    <property type="molecule type" value="Genomic_DNA"/>
</dbReference>
<feature type="region of interest" description="Disordered" evidence="1">
    <location>
        <begin position="1"/>
        <end position="35"/>
    </location>
</feature>
<reference evidence="3" key="1">
    <citation type="journal article" date="2019" name="Int. J. Syst. Evol. Microbiol.">
        <title>The Global Catalogue of Microorganisms (GCM) 10K type strain sequencing project: providing services to taxonomists for standard genome sequencing and annotation.</title>
        <authorList>
            <consortium name="The Broad Institute Genomics Platform"/>
            <consortium name="The Broad Institute Genome Sequencing Center for Infectious Disease"/>
            <person name="Wu L."/>
            <person name="Ma J."/>
        </authorList>
    </citation>
    <scope>NUCLEOTIDE SEQUENCE [LARGE SCALE GENOMIC DNA]</scope>
    <source>
        <strain evidence="3">JCM 12607</strain>
    </source>
</reference>
<gene>
    <name evidence="2" type="ORF">ACFQ2K_49455</name>
</gene>
<proteinExistence type="predicted"/>
<keyword evidence="3" id="KW-1185">Reference proteome</keyword>
<evidence type="ECO:0000256" key="1">
    <source>
        <dbReference type="SAM" id="MobiDB-lite"/>
    </source>
</evidence>
<name>A0ABW2X6L9_9ACTN</name>
<evidence type="ECO:0000313" key="2">
    <source>
        <dbReference type="EMBL" id="MFD0629455.1"/>
    </source>
</evidence>
<protein>
    <recommendedName>
        <fullName evidence="4">DUF2892 domain-containing protein</fullName>
    </recommendedName>
</protein>
<organism evidence="2 3">
    <name type="scientific">Streptomyces sanglieri</name>
    <dbReference type="NCBI Taxonomy" id="193460"/>
    <lineage>
        <taxon>Bacteria</taxon>
        <taxon>Bacillati</taxon>
        <taxon>Actinomycetota</taxon>
        <taxon>Actinomycetes</taxon>
        <taxon>Kitasatosporales</taxon>
        <taxon>Streptomycetaceae</taxon>
        <taxon>Streptomyces</taxon>
    </lineage>
</organism>
<comment type="caution">
    <text evidence="2">The sequence shown here is derived from an EMBL/GenBank/DDBJ whole genome shotgun (WGS) entry which is preliminary data.</text>
</comment>
<dbReference type="Proteomes" id="UP001596915">
    <property type="component" value="Unassembled WGS sequence"/>
</dbReference>
<evidence type="ECO:0008006" key="4">
    <source>
        <dbReference type="Google" id="ProtNLM"/>
    </source>
</evidence>
<sequence>MTGSLLGSGPDPGPDSGPGTDGARDASARGGFASDTVPRHLARGAVGFGALAGSLALLPVVGPASLLLAPVGLVALRGCPMCWVIGLVETVSAGRLRRSCTEGRCELNRAGPYGPTHD</sequence>
<evidence type="ECO:0000313" key="3">
    <source>
        <dbReference type="Proteomes" id="UP001596915"/>
    </source>
</evidence>